<keyword evidence="1" id="KW-0812">Transmembrane</keyword>
<name>A0ABV5F097_9FLAO</name>
<evidence type="ECO:0000259" key="2">
    <source>
        <dbReference type="Pfam" id="PF00534"/>
    </source>
</evidence>
<keyword evidence="1" id="KW-0472">Membrane</keyword>
<keyword evidence="1" id="KW-1133">Transmembrane helix</keyword>
<proteinExistence type="predicted"/>
<dbReference type="Proteomes" id="UP001589605">
    <property type="component" value="Unassembled WGS sequence"/>
</dbReference>
<dbReference type="Pfam" id="PF00534">
    <property type="entry name" value="Glycos_transf_1"/>
    <property type="match status" value="1"/>
</dbReference>
<comment type="caution">
    <text evidence="3">The sequence shown here is derived from an EMBL/GenBank/DDBJ whole genome shotgun (WGS) entry which is preliminary data.</text>
</comment>
<evidence type="ECO:0000313" key="3">
    <source>
        <dbReference type="EMBL" id="MFB9052842.1"/>
    </source>
</evidence>
<feature type="domain" description="Glycosyl transferase family 1" evidence="2">
    <location>
        <begin position="193"/>
        <end position="345"/>
    </location>
</feature>
<protein>
    <submittedName>
        <fullName evidence="3">Glycosyltransferase</fullName>
    </submittedName>
</protein>
<sequence length="374" mass="42432">MKNKTKKLLIVSLAPTILKEGKFYSYAPYVNEMDLWFKYTEEQRIIAPFSYPSDVLLKAFSTSNIERYYIPFFAFNTLSNIILSVFKMPLVLFQMFRAMFWADHIHLRCPANVSLVACFVQVFFPSKQKSTKYAGNWDPNSNQPIGYRLQQAILRNTFLTRNMKVLVYGEWPGETKNIHPFISATYTDAEKVPFSPKDYTAPLVFVFAGMLVPGKRPLLTIQFIEQLNVRGIPARLELFGDGPLRGELEAYITAQQLEYCITLHGNQDKSVVRLALLIAHFNILLSKSEGWPKAVAEGMFYGCIPVTTSVSCVAWMVGEGNRGIIVEPELEAAVSHFISVFNSSDLDVMAHKALDWSQQYTFDRLELDIAGVLG</sequence>
<dbReference type="RefSeq" id="WP_382382018.1">
    <property type="nucleotide sequence ID" value="NZ_JBHMEZ010000003.1"/>
</dbReference>
<keyword evidence="4" id="KW-1185">Reference proteome</keyword>
<dbReference type="PANTHER" id="PTHR12526">
    <property type="entry name" value="GLYCOSYLTRANSFERASE"/>
    <property type="match status" value="1"/>
</dbReference>
<dbReference type="Gene3D" id="3.40.50.2000">
    <property type="entry name" value="Glycogen Phosphorylase B"/>
    <property type="match status" value="1"/>
</dbReference>
<gene>
    <name evidence="3" type="ORF">ACFFVB_07080</name>
</gene>
<evidence type="ECO:0000313" key="4">
    <source>
        <dbReference type="Proteomes" id="UP001589605"/>
    </source>
</evidence>
<evidence type="ECO:0000256" key="1">
    <source>
        <dbReference type="SAM" id="Phobius"/>
    </source>
</evidence>
<reference evidence="3 4" key="1">
    <citation type="submission" date="2024-09" db="EMBL/GenBank/DDBJ databases">
        <authorList>
            <person name="Sun Q."/>
            <person name="Mori K."/>
        </authorList>
    </citation>
    <scope>NUCLEOTIDE SEQUENCE [LARGE SCALE GENOMIC DNA]</scope>
    <source>
        <strain evidence="3 4">CECT 8286</strain>
    </source>
</reference>
<feature type="transmembrane region" description="Helical" evidence="1">
    <location>
        <begin position="68"/>
        <end position="93"/>
    </location>
</feature>
<accession>A0ABV5F097</accession>
<dbReference type="EMBL" id="JBHMEZ010000003">
    <property type="protein sequence ID" value="MFB9052842.1"/>
    <property type="molecule type" value="Genomic_DNA"/>
</dbReference>
<dbReference type="SUPFAM" id="SSF53756">
    <property type="entry name" value="UDP-Glycosyltransferase/glycogen phosphorylase"/>
    <property type="match status" value="1"/>
</dbReference>
<dbReference type="InterPro" id="IPR001296">
    <property type="entry name" value="Glyco_trans_1"/>
</dbReference>
<organism evidence="3 4">
    <name type="scientific">Formosa undariae</name>
    <dbReference type="NCBI Taxonomy" id="1325436"/>
    <lineage>
        <taxon>Bacteria</taxon>
        <taxon>Pseudomonadati</taxon>
        <taxon>Bacteroidota</taxon>
        <taxon>Flavobacteriia</taxon>
        <taxon>Flavobacteriales</taxon>
        <taxon>Flavobacteriaceae</taxon>
        <taxon>Formosa</taxon>
    </lineage>
</organism>
<dbReference type="CDD" id="cd01635">
    <property type="entry name" value="Glycosyltransferase_GTB-type"/>
    <property type="match status" value="1"/>
</dbReference>